<evidence type="ECO:0000256" key="1">
    <source>
        <dbReference type="ARBA" id="ARBA00001968"/>
    </source>
</evidence>
<dbReference type="Gene3D" id="3.30.420.10">
    <property type="entry name" value="Ribonuclease H-like superfamily/Ribonuclease H"/>
    <property type="match status" value="2"/>
</dbReference>
<organism evidence="3 4">
    <name type="scientific">Zostera marina</name>
    <name type="common">Eelgrass</name>
    <dbReference type="NCBI Taxonomy" id="29655"/>
    <lineage>
        <taxon>Eukaryota</taxon>
        <taxon>Viridiplantae</taxon>
        <taxon>Streptophyta</taxon>
        <taxon>Embryophyta</taxon>
        <taxon>Tracheophyta</taxon>
        <taxon>Spermatophyta</taxon>
        <taxon>Magnoliopsida</taxon>
        <taxon>Liliopsida</taxon>
        <taxon>Zosteraceae</taxon>
        <taxon>Zostera</taxon>
    </lineage>
</organism>
<gene>
    <name evidence="3" type="ORF">ZOSMA_23G00470</name>
</gene>
<comment type="caution">
    <text evidence="3">The sequence shown here is derived from an EMBL/GenBank/DDBJ whole genome shotgun (WGS) entry which is preliminary data.</text>
</comment>
<dbReference type="EMBL" id="LFYR01000839">
    <property type="protein sequence ID" value="KMZ68395.1"/>
    <property type="molecule type" value="Genomic_DNA"/>
</dbReference>
<comment type="cofactor">
    <cofactor evidence="1">
        <name>a divalent metal cation</name>
        <dbReference type="ChEBI" id="CHEBI:60240"/>
    </cofactor>
</comment>
<protein>
    <submittedName>
        <fullName evidence="3">Poly(A)-specific ribonuclease PARN-like protein</fullName>
    </submittedName>
</protein>
<dbReference type="PANTHER" id="PTHR15092">
    <property type="entry name" value="POLY A -SPECIFIC RIBONUCLEASE/TARGET OF EGR1, MEMBER 1"/>
    <property type="match status" value="1"/>
</dbReference>
<dbReference type="GO" id="GO:0003723">
    <property type="term" value="F:RNA binding"/>
    <property type="evidence" value="ECO:0000318"/>
    <property type="project" value="GO_Central"/>
</dbReference>
<dbReference type="AlphaFoldDB" id="A0A0K9PJH2"/>
<accession>A0A0K9PJH2</accession>
<keyword evidence="4" id="KW-1185">Reference proteome</keyword>
<dbReference type="Proteomes" id="UP000036987">
    <property type="component" value="Unassembled WGS sequence"/>
</dbReference>
<reference evidence="4" key="1">
    <citation type="journal article" date="2016" name="Nature">
        <title>The genome of the seagrass Zostera marina reveals angiosperm adaptation to the sea.</title>
        <authorList>
            <person name="Olsen J.L."/>
            <person name="Rouze P."/>
            <person name="Verhelst B."/>
            <person name="Lin Y.-C."/>
            <person name="Bayer T."/>
            <person name="Collen J."/>
            <person name="Dattolo E."/>
            <person name="De Paoli E."/>
            <person name="Dittami S."/>
            <person name="Maumus F."/>
            <person name="Michel G."/>
            <person name="Kersting A."/>
            <person name="Lauritano C."/>
            <person name="Lohaus R."/>
            <person name="Toepel M."/>
            <person name="Tonon T."/>
            <person name="Vanneste K."/>
            <person name="Amirebrahimi M."/>
            <person name="Brakel J."/>
            <person name="Bostroem C."/>
            <person name="Chovatia M."/>
            <person name="Grimwood J."/>
            <person name="Jenkins J.W."/>
            <person name="Jueterbock A."/>
            <person name="Mraz A."/>
            <person name="Stam W.T."/>
            <person name="Tice H."/>
            <person name="Bornberg-Bauer E."/>
            <person name="Green P.J."/>
            <person name="Pearson G.A."/>
            <person name="Procaccini G."/>
            <person name="Duarte C.M."/>
            <person name="Schmutz J."/>
            <person name="Reusch T.B.H."/>
            <person name="Van de Peer Y."/>
        </authorList>
    </citation>
    <scope>NUCLEOTIDE SEQUENCE [LARGE SCALE GENOMIC DNA]</scope>
    <source>
        <strain evidence="4">cv. Finnish</strain>
    </source>
</reference>
<proteinExistence type="inferred from homology"/>
<dbReference type="InterPro" id="IPR006941">
    <property type="entry name" value="RNase_CAF1"/>
</dbReference>
<dbReference type="InterPro" id="IPR051181">
    <property type="entry name" value="CAF1_poly(A)_ribonucleases"/>
</dbReference>
<dbReference type="InterPro" id="IPR012337">
    <property type="entry name" value="RNaseH-like_sf"/>
</dbReference>
<dbReference type="OMA" id="SRVKHWK"/>
<evidence type="ECO:0000313" key="4">
    <source>
        <dbReference type="Proteomes" id="UP000036987"/>
    </source>
</evidence>
<dbReference type="InterPro" id="IPR036397">
    <property type="entry name" value="RNaseH_sf"/>
</dbReference>
<comment type="similarity">
    <text evidence="2">Belongs to the CAF1 family.</text>
</comment>
<dbReference type="Pfam" id="PF04857">
    <property type="entry name" value="CAF1"/>
    <property type="match status" value="1"/>
</dbReference>
<dbReference type="GO" id="GO:0000175">
    <property type="term" value="F:3'-5'-RNA exonuclease activity"/>
    <property type="evidence" value="ECO:0000318"/>
    <property type="project" value="GO_Central"/>
</dbReference>
<evidence type="ECO:0000256" key="2">
    <source>
        <dbReference type="ARBA" id="ARBA00008372"/>
    </source>
</evidence>
<evidence type="ECO:0000313" key="3">
    <source>
        <dbReference type="EMBL" id="KMZ68395.1"/>
    </source>
</evidence>
<dbReference type="SUPFAM" id="SSF53098">
    <property type="entry name" value="Ribonuclease H-like"/>
    <property type="match status" value="1"/>
</dbReference>
<sequence length="594" mass="66730">MVSHKWVPNAVVQVTKSNFIGAFQQLKAHIRESDYIAISSQKTGGGSALWHRVLPIDTPQISYLKCKLAAETYEVFQFAVCPFKFDGSNVVAFPYNFVLFPRDEFNIGMPSYSFSCHSSFLTSMASEGFDFNACVHNGISYLSRVQESIAKERNSIPTLYEKPTSESSSLIFSAVDKTFIDRIKSKIQHWKNVRNQPTITSEDAFLKTLRKFIIGVEQLHGSRPCLNIDVCSHRQVQLVTTVLNESFDDIVPIVITSKDGEPKVIRAVLTSSQEDKNLLLDEVQREEEEHKIKICGFRGIIDMLSNSGKPIISFDCLKEFTYIHSRFLDQRLPLTMDEFMHNLKLVFPCIFDVDLLMKEIGPLRNAKNIPASANSNETSGKNHGHKVLSTTHVFAKLISILNIKPSARLVKCGHMLSVEEEYSNIFIPRCSCNDFAEQDETDVEILLDDARKGESSNIVFLWGFEEVEMSDASAEAASLKVVLREIHGAFSEDFGLNLVDKRCGVVVFSKPSLAKSFMEDMEAGNINSNGLKAARYDTYRRVCESGLWHVDLADALNKISAGESKSNLLPDDLDLSDLYLEDESDIRLNGLLQI</sequence>
<dbReference type="PANTHER" id="PTHR15092:SF42">
    <property type="entry name" value="POLY(A)-SPECIFIC RIBONUCLEASE PARN-LIKE"/>
    <property type="match status" value="1"/>
</dbReference>
<dbReference type="OrthoDB" id="1432093at2759"/>
<dbReference type="STRING" id="29655.A0A0K9PJH2"/>
<name>A0A0K9PJH2_ZOSMR</name>